<dbReference type="AlphaFoldDB" id="A0A6F9DIK5"/>
<feature type="chain" id="PRO_5026090960" evidence="1">
    <location>
        <begin position="24"/>
        <end position="267"/>
    </location>
</feature>
<dbReference type="EMBL" id="LR786998">
    <property type="protein sequence ID" value="CAB3262860.1"/>
    <property type="molecule type" value="mRNA"/>
</dbReference>
<keyword evidence="1" id="KW-0732">Signal</keyword>
<evidence type="ECO:0000313" key="2">
    <source>
        <dbReference type="EMBL" id="CAB3262860.1"/>
    </source>
</evidence>
<reference evidence="2" key="1">
    <citation type="submission" date="2020-04" db="EMBL/GenBank/DDBJ databases">
        <authorList>
            <person name="Neveu A P."/>
        </authorList>
    </citation>
    <scope>NUCLEOTIDE SEQUENCE</scope>
    <source>
        <tissue evidence="2">Whole embryo</tissue>
    </source>
</reference>
<protein>
    <submittedName>
        <fullName evidence="2">Uncharacterized protein LOC100184265</fullName>
    </submittedName>
</protein>
<proteinExistence type="evidence at transcript level"/>
<organism evidence="2">
    <name type="scientific">Phallusia mammillata</name>
    <dbReference type="NCBI Taxonomy" id="59560"/>
    <lineage>
        <taxon>Eukaryota</taxon>
        <taxon>Metazoa</taxon>
        <taxon>Chordata</taxon>
        <taxon>Tunicata</taxon>
        <taxon>Ascidiacea</taxon>
        <taxon>Phlebobranchia</taxon>
        <taxon>Ascidiidae</taxon>
        <taxon>Phallusia</taxon>
    </lineage>
</organism>
<sequence>MKYTEAAATFLLVGFFFGVCTQACHIPTHVAKRETSTQTAEEQAIELIETFFPPCLTTETEFDGVDYSSVVAFFVEFSIWYQISTEVYCSGTNDTVECWSWRLQDVLRGGSIQLAAAKECVKQFFFYANFGLKEGTRFEVPKESETYTDQVNNVDCPDRTVEKYNLCVENYLLKYQDTVNPIPNFTSVLGFVENKVQCGTDNCNCGEVLSKDQDFQSYFESKSLNCDSCWSTRLGGLVERIRCSTRQLRSALRCFKIDSLLIEFLQD</sequence>
<name>A0A6F9DIK5_9ASCI</name>
<evidence type="ECO:0000256" key="1">
    <source>
        <dbReference type="SAM" id="SignalP"/>
    </source>
</evidence>
<gene>
    <name evidence="2" type="primary">LOC100184265</name>
</gene>
<accession>A0A6F9DIK5</accession>
<feature type="signal peptide" evidence="1">
    <location>
        <begin position="1"/>
        <end position="23"/>
    </location>
</feature>